<evidence type="ECO:0000313" key="3">
    <source>
        <dbReference type="Proteomes" id="UP001163719"/>
    </source>
</evidence>
<organism evidence="2 3">
    <name type="scientific">Chryseobacterium oryctis</name>
    <dbReference type="NCBI Taxonomy" id="2952618"/>
    <lineage>
        <taxon>Bacteria</taxon>
        <taxon>Pseudomonadati</taxon>
        <taxon>Bacteroidota</taxon>
        <taxon>Flavobacteriia</taxon>
        <taxon>Flavobacteriales</taxon>
        <taxon>Weeksellaceae</taxon>
        <taxon>Chryseobacterium group</taxon>
        <taxon>Chryseobacterium</taxon>
    </lineage>
</organism>
<keyword evidence="3" id="KW-1185">Reference proteome</keyword>
<dbReference type="SUPFAM" id="SSF51126">
    <property type="entry name" value="Pectin lyase-like"/>
    <property type="match status" value="1"/>
</dbReference>
<accession>A0ABT3HMY4</accession>
<dbReference type="RefSeq" id="WP_264743072.1">
    <property type="nucleotide sequence ID" value="NZ_JAPDHV010000003.1"/>
</dbReference>
<dbReference type="Pfam" id="PF12708">
    <property type="entry name" value="Pect-lyase_RHGA_epim"/>
    <property type="match status" value="1"/>
</dbReference>
<dbReference type="InterPro" id="IPR024535">
    <property type="entry name" value="RHGA/B-epi-like_pectate_lyase"/>
</dbReference>
<dbReference type="Proteomes" id="UP001163719">
    <property type="component" value="Unassembled WGS sequence"/>
</dbReference>
<dbReference type="InterPro" id="IPR011050">
    <property type="entry name" value="Pectin_lyase_fold/virulence"/>
</dbReference>
<gene>
    <name evidence="2" type="ORF">OH806_07540</name>
</gene>
<dbReference type="InterPro" id="IPR012334">
    <property type="entry name" value="Pectin_lyas_fold"/>
</dbReference>
<proteinExistence type="predicted"/>
<dbReference type="GO" id="GO:0016787">
    <property type="term" value="F:hydrolase activity"/>
    <property type="evidence" value="ECO:0007669"/>
    <property type="project" value="UniProtKB-KW"/>
</dbReference>
<evidence type="ECO:0000313" key="2">
    <source>
        <dbReference type="EMBL" id="MCW3161119.1"/>
    </source>
</evidence>
<feature type="domain" description="Rhamnogalacturonase A/B/Epimerase-like pectate lyase" evidence="1">
    <location>
        <begin position="59"/>
        <end position="286"/>
    </location>
</feature>
<keyword evidence="2" id="KW-0378">Hydrolase</keyword>
<dbReference type="EMBL" id="JAPDHV010000003">
    <property type="protein sequence ID" value="MCW3161119.1"/>
    <property type="molecule type" value="Genomic_DNA"/>
</dbReference>
<comment type="caution">
    <text evidence="2">The sequence shown here is derived from an EMBL/GenBank/DDBJ whole genome shotgun (WGS) entry which is preliminary data.</text>
</comment>
<name>A0ABT3HMY4_9FLAO</name>
<evidence type="ECO:0000259" key="1">
    <source>
        <dbReference type="Pfam" id="PF12708"/>
    </source>
</evidence>
<dbReference type="Gene3D" id="2.160.20.10">
    <property type="entry name" value="Single-stranded right-handed beta-helix, Pectin lyase-like"/>
    <property type="match status" value="1"/>
</dbReference>
<protein>
    <submittedName>
        <fullName evidence="2">Glycoside hydrolase family 55 protein</fullName>
    </submittedName>
</protein>
<sequence length="510" mass="57521">MSTKQIQDPQTGEVISLIPVTKWYDGTIMTDSKCDEIIYFKGTIEDPDLYYKRYIEDHINVKWFGAVGDGVHDDTINIQSAFNFLLSMRDVRENSNSSCNLCCFIPDGKYKISSMLLFPTSCTLKGASENGTILFTERNDIAVLFPTYDGTAFNTHDNPKVDIYRKNKEYTIIRDLTIGGNFYKVDPYGDRPAVSNSFGKGILLDKMVKVCIQNVAIDGFETAGIHCNESYYTCISDTILINNRIGLLTTKAPIATTSVSAVNTEIRLNSTGIIMTDSYGGYFTNCLVETNIANYSDTIDFSQSPDSSKSIAVTLKNCQNINFSNCYFEAHLVTIVLYSSQSNVFSNCFFAPAAGIFMEGALISPYLVWFYGNNASDNKFINNYYLSSDTTETLSPAHKFFTHYRNTSSGNVFELTTKDQLDKFISQNQNEFDEFINNNWKENAPKFICDGSNEQFVDVERRYIIDKTFGITSERPTTNLYKGQHYFDSTIGMPIYWQGSQWVKPDGTLA</sequence>
<reference evidence="2" key="1">
    <citation type="submission" date="2022-10" db="EMBL/GenBank/DDBJ databases">
        <title>Chryseobacterium babae sp. nov. isolated from the gut of the beetle Oryctes rhinoceros, and Chryseobacterium kimseyorum sp. nov., isolated from a stick insect rearing cage.</title>
        <authorList>
            <person name="Shelomi M."/>
            <person name="Han C.-J."/>
            <person name="Chen W.-M."/>
            <person name="Chen H.-K."/>
            <person name="Liaw S.-J."/>
            <person name="Muhle E."/>
            <person name="Clermont D."/>
        </authorList>
    </citation>
    <scope>NUCLEOTIDE SEQUENCE</scope>
    <source>
        <strain evidence="2">WLa1L2M3</strain>
    </source>
</reference>